<dbReference type="PRINTS" id="PR00412">
    <property type="entry name" value="EPOXHYDRLASE"/>
</dbReference>
<dbReference type="InterPro" id="IPR050266">
    <property type="entry name" value="AB_hydrolase_sf"/>
</dbReference>
<proteinExistence type="predicted"/>
<dbReference type="Proteomes" id="UP000649259">
    <property type="component" value="Unassembled WGS sequence"/>
</dbReference>
<dbReference type="Pfam" id="PF00561">
    <property type="entry name" value="Abhydrolase_1"/>
    <property type="match status" value="1"/>
</dbReference>
<evidence type="ECO:0000313" key="2">
    <source>
        <dbReference type="EMBL" id="GHI63291.1"/>
    </source>
</evidence>
<name>A0ABQ3S577_9ACTN</name>
<comment type="caution">
    <text evidence="2">The sequence shown here is derived from an EMBL/GenBank/DDBJ whole genome shotgun (WGS) entry which is preliminary data.</text>
</comment>
<dbReference type="InterPro" id="IPR029058">
    <property type="entry name" value="AB_hydrolase_fold"/>
</dbReference>
<gene>
    <name evidence="2" type="ORF">Saso_49410</name>
</gene>
<evidence type="ECO:0000313" key="3">
    <source>
        <dbReference type="Proteomes" id="UP000649259"/>
    </source>
</evidence>
<dbReference type="EMBL" id="BNEB01000005">
    <property type="protein sequence ID" value="GHI63291.1"/>
    <property type="molecule type" value="Genomic_DNA"/>
</dbReference>
<evidence type="ECO:0000259" key="1">
    <source>
        <dbReference type="Pfam" id="PF00561"/>
    </source>
</evidence>
<sequence length="326" mass="35387">MREGSRTSAAVSQAVATVLFVTTSGESLIRIVETPTLAIGARVEGPESGWPVVLLHGFPYDVHSYDAVTALLLPRGARVVTPYLRGFGPTRFRDPRAVRSGQQAAIGTDVADLIRESGLDAPVLAGFDWGGRAACVAAALWPELVGGLVAIGGNEIQDIAGSAEPTDALAESRHWYQYYLHSERGRAGLTRYRREIARQLWEEWEPGREIDTEAFARTAAAFDNPDFVDVAVHSYRHRYGLVPGGARYDEAERLLADKPVIDVPTIVLDPTEDPVTVPRGTEEHRTSFSDLVGHTHVSAGHDTPRDAPEAVAAAVLDVHARIRRTS</sequence>
<dbReference type="Gene3D" id="3.40.50.1820">
    <property type="entry name" value="alpha/beta hydrolase"/>
    <property type="match status" value="1"/>
</dbReference>
<reference evidence="3" key="1">
    <citation type="submission" date="2023-07" db="EMBL/GenBank/DDBJ databases">
        <title>Whole genome shotgun sequence of Streptomyces cacaoi subsp. asoensis NBRC 13813.</title>
        <authorList>
            <person name="Komaki H."/>
            <person name="Tamura T."/>
        </authorList>
    </citation>
    <scope>NUCLEOTIDE SEQUENCE [LARGE SCALE GENOMIC DNA]</scope>
    <source>
        <strain evidence="3">NBRC 13813</strain>
    </source>
</reference>
<accession>A0ABQ3S577</accession>
<dbReference type="PANTHER" id="PTHR43798">
    <property type="entry name" value="MONOACYLGLYCEROL LIPASE"/>
    <property type="match status" value="1"/>
</dbReference>
<protein>
    <submittedName>
        <fullName evidence="2">Alpha/beta hydrolase</fullName>
    </submittedName>
</protein>
<feature type="domain" description="AB hydrolase-1" evidence="1">
    <location>
        <begin position="51"/>
        <end position="210"/>
    </location>
</feature>
<keyword evidence="3" id="KW-1185">Reference proteome</keyword>
<organism evidence="2 3">
    <name type="scientific">Streptomyces asoensis</name>
    <dbReference type="NCBI Taxonomy" id="249586"/>
    <lineage>
        <taxon>Bacteria</taxon>
        <taxon>Bacillati</taxon>
        <taxon>Actinomycetota</taxon>
        <taxon>Actinomycetes</taxon>
        <taxon>Kitasatosporales</taxon>
        <taxon>Streptomycetaceae</taxon>
        <taxon>Streptomyces</taxon>
    </lineage>
</organism>
<dbReference type="InterPro" id="IPR000073">
    <property type="entry name" value="AB_hydrolase_1"/>
</dbReference>
<dbReference type="GO" id="GO:0016787">
    <property type="term" value="F:hydrolase activity"/>
    <property type="evidence" value="ECO:0007669"/>
    <property type="project" value="UniProtKB-KW"/>
</dbReference>
<dbReference type="SUPFAM" id="SSF53474">
    <property type="entry name" value="alpha/beta-Hydrolases"/>
    <property type="match status" value="1"/>
</dbReference>
<keyword evidence="2" id="KW-0378">Hydrolase</keyword>
<dbReference type="InterPro" id="IPR000639">
    <property type="entry name" value="Epox_hydrolase-like"/>
</dbReference>
<dbReference type="PANTHER" id="PTHR43798:SF33">
    <property type="entry name" value="HYDROLASE, PUTATIVE (AFU_ORTHOLOGUE AFUA_2G14860)-RELATED"/>
    <property type="match status" value="1"/>
</dbReference>